<dbReference type="Gene3D" id="3.20.20.370">
    <property type="entry name" value="Glycoside hydrolase/deacetylase"/>
    <property type="match status" value="1"/>
</dbReference>
<reference evidence="1 2" key="1">
    <citation type="submission" date="2019-05" db="EMBL/GenBank/DDBJ databases">
        <title>Ruegeria sp. nov., isolated from tidal flat.</title>
        <authorList>
            <person name="Kim W."/>
        </authorList>
    </citation>
    <scope>NUCLEOTIDE SEQUENCE [LARGE SCALE GENOMIC DNA]</scope>
    <source>
        <strain evidence="1 2">CAU 1488</strain>
    </source>
</reference>
<accession>A0ABY2WXJ3</accession>
<evidence type="ECO:0000313" key="1">
    <source>
        <dbReference type="EMBL" id="TMV07585.1"/>
    </source>
</evidence>
<proteinExistence type="predicted"/>
<dbReference type="Proteomes" id="UP001193035">
    <property type="component" value="Unassembled WGS sequence"/>
</dbReference>
<dbReference type="EMBL" id="VCPD01000003">
    <property type="protein sequence ID" value="TMV07585.1"/>
    <property type="molecule type" value="Genomic_DNA"/>
</dbReference>
<dbReference type="InterPro" id="IPR011330">
    <property type="entry name" value="Glyco_hydro/deAcase_b/a-brl"/>
</dbReference>
<evidence type="ECO:0000313" key="2">
    <source>
        <dbReference type="Proteomes" id="UP001193035"/>
    </source>
</evidence>
<dbReference type="CDD" id="cd10928">
    <property type="entry name" value="CE4_u4"/>
    <property type="match status" value="1"/>
</dbReference>
<gene>
    <name evidence="1" type="ORF">FGK63_08940</name>
</gene>
<comment type="caution">
    <text evidence="1">The sequence shown here is derived from an EMBL/GenBank/DDBJ whole genome shotgun (WGS) entry which is preliminary data.</text>
</comment>
<name>A0ABY2WXJ3_9RHOB</name>
<protein>
    <submittedName>
        <fullName evidence="1">Polysaccharide deacetylase</fullName>
    </submittedName>
</protein>
<dbReference type="SUPFAM" id="SSF88713">
    <property type="entry name" value="Glycoside hydrolase/deacetylase"/>
    <property type="match status" value="1"/>
</dbReference>
<organism evidence="1 2">
    <name type="scientific">Ruegeria sediminis</name>
    <dbReference type="NCBI Taxonomy" id="2583820"/>
    <lineage>
        <taxon>Bacteria</taxon>
        <taxon>Pseudomonadati</taxon>
        <taxon>Pseudomonadota</taxon>
        <taxon>Alphaproteobacteria</taxon>
        <taxon>Rhodobacterales</taxon>
        <taxon>Roseobacteraceae</taxon>
        <taxon>Ruegeria</taxon>
    </lineage>
</organism>
<dbReference type="RefSeq" id="WP_138841340.1">
    <property type="nucleotide sequence ID" value="NZ_VCPD01000003.1"/>
</dbReference>
<dbReference type="InterPro" id="IPR049591">
    <property type="entry name" value="CE4_u4-like"/>
</dbReference>
<keyword evidence="2" id="KW-1185">Reference proteome</keyword>
<sequence>MIPDWTPLDRELELWQQEGLILPLWWRDDDAVAPTPELDRLSDLSERIGLPVHLAVIPQPADIELAGYLQPRPHLIPVVHGWAHRNHAPAGEKKAEFRLHRPLEAILADAEAGLARLTALFGPALRPIFVPPWNRIAPEVVARLPELGFRVLSTATPRTARLAVPGLEQVNTHLDPIDWRGTRGLTNPEILVARLASLLQQRREGWADNAEPFGLLTHHLVHDQDIWNFTGALIRRLMAGPVRVWTAPADRT</sequence>